<dbReference type="PANTHER" id="PTHR45913">
    <property type="entry name" value="EPM2A-INTERACTING PROTEIN 1"/>
    <property type="match status" value="1"/>
</dbReference>
<accession>A0A8D9EUI7</accession>
<protein>
    <submittedName>
        <fullName evidence="1">Uncharacterized protein</fullName>
    </submittedName>
</protein>
<sequence>MLNDLNLTLQGKGKTLVDLIGNVNHFKEKIKLLASSIENKNMNAFVSMKEEIEDEFDEEFDLDPFKKQIDELKDEFEKRFKDFAEIEDIVAYIAYPFRGMEPEEMSLLAEKISHLIDGDSRSVTDEILKIKCDIALKAPAIHTSGN</sequence>
<dbReference type="PANTHER" id="PTHR45913:SF21">
    <property type="entry name" value="DUF4371 DOMAIN-CONTAINING PROTEIN"/>
    <property type="match status" value="1"/>
</dbReference>
<proteinExistence type="predicted"/>
<dbReference type="EMBL" id="HBUF01571791">
    <property type="protein sequence ID" value="CAG6766888.1"/>
    <property type="molecule type" value="Transcribed_RNA"/>
</dbReference>
<dbReference type="AlphaFoldDB" id="A0A8D9EUI7"/>
<evidence type="ECO:0000313" key="1">
    <source>
        <dbReference type="EMBL" id="CAG6766888.1"/>
    </source>
</evidence>
<organism evidence="1">
    <name type="scientific">Cacopsylla melanoneura</name>
    <dbReference type="NCBI Taxonomy" id="428564"/>
    <lineage>
        <taxon>Eukaryota</taxon>
        <taxon>Metazoa</taxon>
        <taxon>Ecdysozoa</taxon>
        <taxon>Arthropoda</taxon>
        <taxon>Hexapoda</taxon>
        <taxon>Insecta</taxon>
        <taxon>Pterygota</taxon>
        <taxon>Neoptera</taxon>
        <taxon>Paraneoptera</taxon>
        <taxon>Hemiptera</taxon>
        <taxon>Sternorrhyncha</taxon>
        <taxon>Psylloidea</taxon>
        <taxon>Psyllidae</taxon>
        <taxon>Psyllinae</taxon>
        <taxon>Cacopsylla</taxon>
    </lineage>
</organism>
<name>A0A8D9EUI7_9HEMI</name>
<reference evidence="1" key="1">
    <citation type="submission" date="2021-05" db="EMBL/GenBank/DDBJ databases">
        <authorList>
            <person name="Alioto T."/>
            <person name="Alioto T."/>
            <person name="Gomez Garrido J."/>
        </authorList>
    </citation>
    <scope>NUCLEOTIDE SEQUENCE</scope>
</reference>